<gene>
    <name evidence="1" type="ORF">A3C72_04460</name>
</gene>
<reference evidence="1 2" key="1">
    <citation type="journal article" date="2016" name="Nat. Commun.">
        <title>Thousands of microbial genomes shed light on interconnected biogeochemical processes in an aquifer system.</title>
        <authorList>
            <person name="Anantharaman K."/>
            <person name="Brown C.T."/>
            <person name="Hug L.A."/>
            <person name="Sharon I."/>
            <person name="Castelle C.J."/>
            <person name="Probst A.J."/>
            <person name="Thomas B.C."/>
            <person name="Singh A."/>
            <person name="Wilkins M.J."/>
            <person name="Karaoz U."/>
            <person name="Brodie E.L."/>
            <person name="Williams K.H."/>
            <person name="Hubbard S.S."/>
            <person name="Banfield J.F."/>
        </authorList>
    </citation>
    <scope>NUCLEOTIDE SEQUENCE [LARGE SCALE GENOMIC DNA]</scope>
</reference>
<organism evidence="1 2">
    <name type="scientific">Candidatus Taylorbacteria bacterium RIFCSPHIGHO2_02_FULL_43_32b</name>
    <dbReference type="NCBI Taxonomy" id="1802306"/>
    <lineage>
        <taxon>Bacteria</taxon>
        <taxon>Candidatus Tayloriibacteriota</taxon>
    </lineage>
</organism>
<dbReference type="SUPFAM" id="SSF53335">
    <property type="entry name" value="S-adenosyl-L-methionine-dependent methyltransferases"/>
    <property type="match status" value="1"/>
</dbReference>
<dbReference type="AlphaFoldDB" id="A0A1G2MN83"/>
<proteinExistence type="predicted"/>
<evidence type="ECO:0008006" key="3">
    <source>
        <dbReference type="Google" id="ProtNLM"/>
    </source>
</evidence>
<dbReference type="PANTHER" id="PTHR43861:SF1">
    <property type="entry name" value="TRANS-ACONITATE 2-METHYLTRANSFERASE"/>
    <property type="match status" value="1"/>
</dbReference>
<dbReference type="InterPro" id="IPR029063">
    <property type="entry name" value="SAM-dependent_MTases_sf"/>
</dbReference>
<dbReference type="PANTHER" id="PTHR43861">
    <property type="entry name" value="TRANS-ACONITATE 2-METHYLTRANSFERASE-RELATED"/>
    <property type="match status" value="1"/>
</dbReference>
<evidence type="ECO:0000313" key="2">
    <source>
        <dbReference type="Proteomes" id="UP000177130"/>
    </source>
</evidence>
<accession>A0A1G2MN83</accession>
<dbReference type="Proteomes" id="UP000177130">
    <property type="component" value="Unassembled WGS sequence"/>
</dbReference>
<evidence type="ECO:0000313" key="1">
    <source>
        <dbReference type="EMBL" id="OHA24462.1"/>
    </source>
</evidence>
<dbReference type="EMBL" id="MHRK01000010">
    <property type="protein sequence ID" value="OHA24462.1"/>
    <property type="molecule type" value="Genomic_DNA"/>
</dbReference>
<comment type="caution">
    <text evidence="1">The sequence shown here is derived from an EMBL/GenBank/DDBJ whole genome shotgun (WGS) entry which is preliminary data.</text>
</comment>
<dbReference type="Pfam" id="PF13489">
    <property type="entry name" value="Methyltransf_23"/>
    <property type="match status" value="1"/>
</dbReference>
<dbReference type="STRING" id="1802306.A3C72_04460"/>
<protein>
    <recommendedName>
        <fullName evidence="3">Methyltransferase domain-containing protein</fullName>
    </recommendedName>
</protein>
<name>A0A1G2MN83_9BACT</name>
<dbReference type="Gene3D" id="3.40.50.150">
    <property type="entry name" value="Vaccinia Virus protein VP39"/>
    <property type="match status" value="1"/>
</dbReference>
<sequence length="211" mass="24322">MKNRNKSAVKIYDSVALDYVKNFSEMSTEELEFRNAFLKRLKRGAHIVDLGCGAGDASKYFVEHGMESEGVDLSKAMIGIAKENYPDIHFTIADIRKFMPTQKANAVWASYSLFHFEQSEFEKTLLQIKKYLKNEGLFALIVQEGEGEVEVAEPLRPEEKIFIRLYTEKELKAILSKHDFEVLDIKRKLPNSEKEYPFNKLMLLSILKKSS</sequence>
<dbReference type="CDD" id="cd02440">
    <property type="entry name" value="AdoMet_MTases"/>
    <property type="match status" value="1"/>
</dbReference>